<organism evidence="1 2">
    <name type="scientific">Bursaphelenchus okinawaensis</name>
    <dbReference type="NCBI Taxonomy" id="465554"/>
    <lineage>
        <taxon>Eukaryota</taxon>
        <taxon>Metazoa</taxon>
        <taxon>Ecdysozoa</taxon>
        <taxon>Nematoda</taxon>
        <taxon>Chromadorea</taxon>
        <taxon>Rhabditida</taxon>
        <taxon>Tylenchina</taxon>
        <taxon>Tylenchomorpha</taxon>
        <taxon>Aphelenchoidea</taxon>
        <taxon>Aphelenchoididae</taxon>
        <taxon>Bursaphelenchus</taxon>
    </lineage>
</organism>
<proteinExistence type="predicted"/>
<dbReference type="AlphaFoldDB" id="A0A811LSL5"/>
<gene>
    <name evidence="1" type="ORF">BOKJ2_LOCUS14101</name>
</gene>
<evidence type="ECO:0000313" key="1">
    <source>
        <dbReference type="EMBL" id="CAD5230369.1"/>
    </source>
</evidence>
<comment type="caution">
    <text evidence="1">The sequence shown here is derived from an EMBL/GenBank/DDBJ whole genome shotgun (WGS) entry which is preliminary data.</text>
</comment>
<dbReference type="Proteomes" id="UP000783686">
    <property type="component" value="Unassembled WGS sequence"/>
</dbReference>
<name>A0A811LSL5_9BILA</name>
<dbReference type="EMBL" id="CAJFDH010000006">
    <property type="protein sequence ID" value="CAD5230369.1"/>
    <property type="molecule type" value="Genomic_DNA"/>
</dbReference>
<dbReference type="Proteomes" id="UP000614601">
    <property type="component" value="Unassembled WGS sequence"/>
</dbReference>
<accession>A0A811LSL5</accession>
<protein>
    <submittedName>
        <fullName evidence="1">Uncharacterized protein</fullName>
    </submittedName>
</protein>
<dbReference type="EMBL" id="CAJFCW020000006">
    <property type="protein sequence ID" value="CAG9127720.1"/>
    <property type="molecule type" value="Genomic_DNA"/>
</dbReference>
<keyword evidence="2" id="KW-1185">Reference proteome</keyword>
<evidence type="ECO:0000313" key="2">
    <source>
        <dbReference type="Proteomes" id="UP000614601"/>
    </source>
</evidence>
<sequence length="86" mass="9733">MVGPRGHAKYALTNFAVIHGKHVYVLKKVRYAKKQQNKKNYILGIEYSHKKNGVVLCIEAKMEYKKNSARPTTSFKACATEGEVYG</sequence>
<reference evidence="1" key="1">
    <citation type="submission" date="2020-09" db="EMBL/GenBank/DDBJ databases">
        <authorList>
            <person name="Kikuchi T."/>
        </authorList>
    </citation>
    <scope>NUCLEOTIDE SEQUENCE</scope>
    <source>
        <strain evidence="1">SH1</strain>
    </source>
</reference>